<evidence type="ECO:0000313" key="3">
    <source>
        <dbReference type="Proteomes" id="UP000322294"/>
    </source>
</evidence>
<sequence length="39" mass="4106">MTGKSSRTGRSKRAAGGGSAVPEGSVNGPRRRRGERHIK</sequence>
<accession>A0A5S5AM77</accession>
<dbReference type="EMBL" id="VNHO01000020">
    <property type="protein sequence ID" value="TYP51678.1"/>
    <property type="molecule type" value="Genomic_DNA"/>
</dbReference>
<dbReference type="Proteomes" id="UP000322294">
    <property type="component" value="Unassembled WGS sequence"/>
</dbReference>
<gene>
    <name evidence="2" type="ORF">LZ11_01801</name>
</gene>
<comment type="caution">
    <text evidence="2">The sequence shown here is derived from an EMBL/GenBank/DDBJ whole genome shotgun (WGS) entry which is preliminary data.</text>
</comment>
<reference evidence="2 3" key="1">
    <citation type="submission" date="2019-07" db="EMBL/GenBank/DDBJ databases">
        <title>Genomic Encyclopedia of Type Strains, Phase I: the one thousand microbial genomes (KMG-I) project.</title>
        <authorList>
            <person name="Kyrpides N."/>
        </authorList>
    </citation>
    <scope>NUCLEOTIDE SEQUENCE [LARGE SCALE GENOMIC DNA]</scope>
    <source>
        <strain evidence="2 3">DSM 16647</strain>
    </source>
</reference>
<name>A0A5S5AM77_9FIRM</name>
<proteinExistence type="predicted"/>
<organism evidence="2 3">
    <name type="scientific">Thermosediminibacter litoriperuensis</name>
    <dbReference type="NCBI Taxonomy" id="291989"/>
    <lineage>
        <taxon>Bacteria</taxon>
        <taxon>Bacillati</taxon>
        <taxon>Bacillota</taxon>
        <taxon>Clostridia</taxon>
        <taxon>Thermosediminibacterales</taxon>
        <taxon>Thermosediminibacteraceae</taxon>
        <taxon>Thermosediminibacter</taxon>
    </lineage>
</organism>
<dbReference type="AlphaFoldDB" id="A0A5S5AM77"/>
<evidence type="ECO:0000313" key="2">
    <source>
        <dbReference type="EMBL" id="TYP51678.1"/>
    </source>
</evidence>
<evidence type="ECO:0000256" key="1">
    <source>
        <dbReference type="SAM" id="MobiDB-lite"/>
    </source>
</evidence>
<protein>
    <submittedName>
        <fullName evidence="2">Uncharacterized protein</fullName>
    </submittedName>
</protein>
<feature type="compositionally biased region" description="Basic residues" evidence="1">
    <location>
        <begin position="29"/>
        <end position="39"/>
    </location>
</feature>
<feature type="region of interest" description="Disordered" evidence="1">
    <location>
        <begin position="1"/>
        <end position="39"/>
    </location>
</feature>
<keyword evidence="3" id="KW-1185">Reference proteome</keyword>